<reference evidence="1" key="1">
    <citation type="journal article" date="2021" name="Front. Microbiol.">
        <title>Comprehensive Comparative Genomics and Phenotyping of Methylobacterium Species.</title>
        <authorList>
            <person name="Alessa O."/>
            <person name="Ogura Y."/>
            <person name="Fujitani Y."/>
            <person name="Takami H."/>
            <person name="Hayashi T."/>
            <person name="Sahin N."/>
            <person name="Tani A."/>
        </authorList>
    </citation>
    <scope>NUCLEOTIDE SEQUENCE</scope>
    <source>
        <strain evidence="1">KCTC 52305</strain>
    </source>
</reference>
<dbReference type="EMBL" id="BPQH01000012">
    <property type="protein sequence ID" value="GJD51115.1"/>
    <property type="molecule type" value="Genomic_DNA"/>
</dbReference>
<name>A0ABQ4R2C8_9HYPH</name>
<sequence>MLRCPHEEAEVLDALADWLAAKPEAGFIVGYVEIGQVPGEIRCRIGDVACGPAGLVVLAAELLRVASEEASALPACEARRDLMVMIKTARATLQFRNLELAS</sequence>
<accession>A0ABQ4R2C8</accession>
<organism evidence="1 2">
    <name type="scientific">Methylobacterium crusticola</name>
    <dbReference type="NCBI Taxonomy" id="1697972"/>
    <lineage>
        <taxon>Bacteria</taxon>
        <taxon>Pseudomonadati</taxon>
        <taxon>Pseudomonadota</taxon>
        <taxon>Alphaproteobacteria</taxon>
        <taxon>Hyphomicrobiales</taxon>
        <taxon>Methylobacteriaceae</taxon>
        <taxon>Methylobacterium</taxon>
    </lineage>
</organism>
<reference evidence="1" key="2">
    <citation type="submission" date="2021-08" db="EMBL/GenBank/DDBJ databases">
        <authorList>
            <person name="Tani A."/>
            <person name="Ola A."/>
            <person name="Ogura Y."/>
            <person name="Katsura K."/>
            <person name="Hayashi T."/>
        </authorList>
    </citation>
    <scope>NUCLEOTIDE SEQUENCE</scope>
    <source>
        <strain evidence="1">KCTC 52305</strain>
    </source>
</reference>
<dbReference type="Proteomes" id="UP001055167">
    <property type="component" value="Unassembled WGS sequence"/>
</dbReference>
<evidence type="ECO:0000313" key="1">
    <source>
        <dbReference type="EMBL" id="GJD51115.1"/>
    </source>
</evidence>
<protein>
    <submittedName>
        <fullName evidence="1">Uncharacterized protein</fullName>
    </submittedName>
</protein>
<keyword evidence="2" id="KW-1185">Reference proteome</keyword>
<gene>
    <name evidence="1" type="ORF">OPKNFCMD_3866</name>
</gene>
<proteinExistence type="predicted"/>
<comment type="caution">
    <text evidence="1">The sequence shown here is derived from an EMBL/GenBank/DDBJ whole genome shotgun (WGS) entry which is preliminary data.</text>
</comment>
<dbReference type="RefSeq" id="WP_128562092.1">
    <property type="nucleotide sequence ID" value="NZ_BPQH01000012.1"/>
</dbReference>
<evidence type="ECO:0000313" key="2">
    <source>
        <dbReference type="Proteomes" id="UP001055167"/>
    </source>
</evidence>